<gene>
    <name evidence="1" type="ORF">QYE76_046326</name>
</gene>
<proteinExistence type="predicted"/>
<evidence type="ECO:0000313" key="2">
    <source>
        <dbReference type="Proteomes" id="UP001231189"/>
    </source>
</evidence>
<dbReference type="EMBL" id="JAUUTY010000002">
    <property type="protein sequence ID" value="KAK1685478.1"/>
    <property type="molecule type" value="Genomic_DNA"/>
</dbReference>
<keyword evidence="2" id="KW-1185">Reference proteome</keyword>
<dbReference type="Proteomes" id="UP001231189">
    <property type="component" value="Unassembled WGS sequence"/>
</dbReference>
<reference evidence="1" key="1">
    <citation type="submission" date="2023-07" db="EMBL/GenBank/DDBJ databases">
        <title>A chromosome-level genome assembly of Lolium multiflorum.</title>
        <authorList>
            <person name="Chen Y."/>
            <person name="Copetti D."/>
            <person name="Kolliker R."/>
            <person name="Studer B."/>
        </authorList>
    </citation>
    <scope>NUCLEOTIDE SEQUENCE</scope>
    <source>
        <strain evidence="1">02402/16</strain>
        <tissue evidence="1">Leaf</tissue>
    </source>
</reference>
<dbReference type="InterPro" id="IPR032675">
    <property type="entry name" value="LRR_dom_sf"/>
</dbReference>
<dbReference type="AlphaFoldDB" id="A0AAD8TPR3"/>
<accession>A0AAD8TPR3</accession>
<organism evidence="1 2">
    <name type="scientific">Lolium multiflorum</name>
    <name type="common">Italian ryegrass</name>
    <name type="synonym">Lolium perenne subsp. multiflorum</name>
    <dbReference type="NCBI Taxonomy" id="4521"/>
    <lineage>
        <taxon>Eukaryota</taxon>
        <taxon>Viridiplantae</taxon>
        <taxon>Streptophyta</taxon>
        <taxon>Embryophyta</taxon>
        <taxon>Tracheophyta</taxon>
        <taxon>Spermatophyta</taxon>
        <taxon>Magnoliopsida</taxon>
        <taxon>Liliopsida</taxon>
        <taxon>Poales</taxon>
        <taxon>Poaceae</taxon>
        <taxon>BOP clade</taxon>
        <taxon>Pooideae</taxon>
        <taxon>Poodae</taxon>
        <taxon>Poeae</taxon>
        <taxon>Poeae Chloroplast Group 2 (Poeae type)</taxon>
        <taxon>Loliodinae</taxon>
        <taxon>Loliinae</taxon>
        <taxon>Lolium</taxon>
    </lineage>
</organism>
<dbReference type="Gene3D" id="3.80.10.10">
    <property type="entry name" value="Ribonuclease Inhibitor"/>
    <property type="match status" value="3"/>
</dbReference>
<dbReference type="SUPFAM" id="SSF52058">
    <property type="entry name" value="L domain-like"/>
    <property type="match status" value="1"/>
</dbReference>
<name>A0AAD8TPR3_LOLMU</name>
<sequence>MVALKELELIDLHVVRELAIPSLEKLVLIKMPNLEICGSLTASPPLQFLPSQGDQKRWLPTLRRLTIHDCPCLTVSHPLPPSALISDLSIRGVPTVPKMSINSGWFTIESNELSVLDDRILAFHNLRGITSLDIRNCPNLVSLSGEAFSQLTALKYLSIHDCPNLAKSSIMSEVVLENTRSTRSLPLPSLKLLVISTCGITGSWLTQMLSQMQSLEELVLTDCPAVKFLSISEPSETEGTSSLVSGVMTSAQDEHQLKLSYNLLCSLKELRIHRSPDLEFCGGKRDFLGFTSLRVLTLDGCPKLVSSLVGHMGERKDDGSVEAGLLPPSLEDLSISHLPENLRPFIPEGLHYLKKLSLSSSPYLKSVQLHPFIALEELRIWGCVQLAVLDGLQFLTSLRNLDMEMNPELSCAWELKLQEREQSGNPIQLLPLSLEKLNIRRLTDGVQSGLLACLSTITELTIWESPNLTSLQLGCCRALKMLQIRNCGSLASMEGLQFCRNLTSLTVFNSLGVGSFLELVPHQQGCSQIWCGLKALGISDVSVLSVPLCKQLTSLRSLQVGPWFGELPQIMVSLTEEQERALRLLTSLQQLVFRGCQNLLSLPANLHSLTSLETLQIWYCQSITRLPDMGLPRSLRELNLINCSEELGAHWRMAATDKLRVMIDNQCVG</sequence>
<dbReference type="PANTHER" id="PTHR36766:SF40">
    <property type="entry name" value="DISEASE RESISTANCE PROTEIN RGA3"/>
    <property type="match status" value="1"/>
</dbReference>
<comment type="caution">
    <text evidence="1">The sequence shown here is derived from an EMBL/GenBank/DDBJ whole genome shotgun (WGS) entry which is preliminary data.</text>
</comment>
<protein>
    <submittedName>
        <fullName evidence="1">Uncharacterized protein</fullName>
    </submittedName>
</protein>
<evidence type="ECO:0000313" key="1">
    <source>
        <dbReference type="EMBL" id="KAK1685478.1"/>
    </source>
</evidence>
<dbReference type="PANTHER" id="PTHR36766">
    <property type="entry name" value="PLANT BROAD-SPECTRUM MILDEW RESISTANCE PROTEIN RPW8"/>
    <property type="match status" value="1"/>
</dbReference>